<reference evidence="3 4" key="1">
    <citation type="submission" date="2018-03" db="EMBL/GenBank/DDBJ databases">
        <title>Genomic Encyclopedia of Archaeal and Bacterial Type Strains, Phase II (KMG-II): from individual species to whole genera.</title>
        <authorList>
            <person name="Goeker M."/>
        </authorList>
    </citation>
    <scope>NUCLEOTIDE SEQUENCE [LARGE SCALE GENOMIC DNA]</scope>
    <source>
        <strain evidence="3 4">DSM 27267</strain>
    </source>
</reference>
<proteinExistence type="predicted"/>
<sequence>MEIIDLEEFSEKNPLGKPEKGKTYQIRVDRNKYVVDVDAMTGKEILELANKNPYNHYQLNQKLRSGTVRKINYEELVDFTEPGIERFMTIPLQQQEGSR</sequence>
<keyword evidence="5" id="KW-1185">Reference proteome</keyword>
<organism evidence="3 4">
    <name type="scientific">Prolixibacter denitrificans</name>
    <dbReference type="NCBI Taxonomy" id="1541063"/>
    <lineage>
        <taxon>Bacteria</taxon>
        <taxon>Pseudomonadati</taxon>
        <taxon>Bacteroidota</taxon>
        <taxon>Bacteroidia</taxon>
        <taxon>Marinilabiliales</taxon>
        <taxon>Prolixibacteraceae</taxon>
        <taxon>Prolixibacter</taxon>
    </lineage>
</organism>
<comment type="caution">
    <text evidence="3">The sequence shown here is derived from an EMBL/GenBank/DDBJ whole genome shotgun (WGS) entry which is preliminary data.</text>
</comment>
<dbReference type="EMBL" id="PYGC01000002">
    <property type="protein sequence ID" value="PSK84498.1"/>
    <property type="molecule type" value="Genomic_DNA"/>
</dbReference>
<dbReference type="Proteomes" id="UP000240621">
    <property type="component" value="Unassembled WGS sequence"/>
</dbReference>
<evidence type="ECO:0000259" key="1">
    <source>
        <dbReference type="Pfam" id="PF14452"/>
    </source>
</evidence>
<dbReference type="RefSeq" id="WP_106541094.1">
    <property type="nucleotide sequence ID" value="NZ_BLAU01000001.1"/>
</dbReference>
<dbReference type="InterPro" id="IPR027802">
    <property type="entry name" value="Multi-ubiquitin_dom"/>
</dbReference>
<name>A0A2P8CHP5_9BACT</name>
<feature type="domain" description="Multi-ubiquitin" evidence="1">
    <location>
        <begin position="24"/>
        <end position="90"/>
    </location>
</feature>
<evidence type="ECO:0000313" key="3">
    <source>
        <dbReference type="EMBL" id="PSK84498.1"/>
    </source>
</evidence>
<dbReference type="Proteomes" id="UP000396862">
    <property type="component" value="Unassembled WGS sequence"/>
</dbReference>
<gene>
    <name evidence="3" type="ORF">CLV93_102286</name>
    <name evidence="2" type="ORF">JCM18694_09170</name>
</gene>
<reference evidence="2 5" key="2">
    <citation type="submission" date="2019-10" db="EMBL/GenBank/DDBJ databases">
        <title>Prolixibacter strains distinguished by the presence of nitrate reductase genes were adept at nitrate-dependent anaerobic corrosion of metallic iron and carbon steel.</title>
        <authorList>
            <person name="Iino T."/>
            <person name="Shono N."/>
            <person name="Ito K."/>
            <person name="Nakamura R."/>
            <person name="Sueoka K."/>
            <person name="Harayama S."/>
            <person name="Ohkuma M."/>
        </authorList>
    </citation>
    <scope>NUCLEOTIDE SEQUENCE [LARGE SCALE GENOMIC DNA]</scope>
    <source>
        <strain evidence="2 5">MIC1-1</strain>
    </source>
</reference>
<evidence type="ECO:0000313" key="4">
    <source>
        <dbReference type="Proteomes" id="UP000240621"/>
    </source>
</evidence>
<dbReference type="OrthoDB" id="7445930at2"/>
<accession>A0A2P8CHP5</accession>
<dbReference type="EMBL" id="BLAU01000001">
    <property type="protein sequence ID" value="GET20671.1"/>
    <property type="molecule type" value="Genomic_DNA"/>
</dbReference>
<evidence type="ECO:0000313" key="5">
    <source>
        <dbReference type="Proteomes" id="UP000396862"/>
    </source>
</evidence>
<evidence type="ECO:0000313" key="2">
    <source>
        <dbReference type="EMBL" id="GET20671.1"/>
    </source>
</evidence>
<protein>
    <submittedName>
        <fullName evidence="3">Multiubiquitin</fullName>
    </submittedName>
</protein>
<dbReference type="AlphaFoldDB" id="A0A2P8CHP5"/>
<dbReference type="Pfam" id="PF14452">
    <property type="entry name" value="Multi_ubiq"/>
    <property type="match status" value="1"/>
</dbReference>